<proteinExistence type="predicted"/>
<dbReference type="GeneTree" id="ENSGT00970000193449"/>
<protein>
    <submittedName>
        <fullName evidence="1">Uncharacterized protein</fullName>
    </submittedName>
</protein>
<name>A0A8C9RQY5_SCLFO</name>
<reference evidence="1" key="2">
    <citation type="submission" date="2025-08" db="UniProtKB">
        <authorList>
            <consortium name="Ensembl"/>
        </authorList>
    </citation>
    <scope>IDENTIFICATION</scope>
</reference>
<evidence type="ECO:0000313" key="2">
    <source>
        <dbReference type="Proteomes" id="UP000694397"/>
    </source>
</evidence>
<reference evidence="1" key="3">
    <citation type="submission" date="2025-09" db="UniProtKB">
        <authorList>
            <consortium name="Ensembl"/>
        </authorList>
    </citation>
    <scope>IDENTIFICATION</scope>
</reference>
<dbReference type="OrthoDB" id="9838161at2759"/>
<accession>A0A8C9RQY5</accession>
<reference evidence="1 2" key="1">
    <citation type="submission" date="2019-04" db="EMBL/GenBank/DDBJ databases">
        <authorList>
            <consortium name="Wellcome Sanger Institute Data Sharing"/>
        </authorList>
    </citation>
    <scope>NUCLEOTIDE SEQUENCE [LARGE SCALE GENOMIC DNA]</scope>
</reference>
<sequence length="76" mass="8083">MLRTHSSIFAMSVSSSQGFTSSKMDDFAMTVAFFALSMSSSSSLESALVVSSTPAGPYCPRAFFTPGRLYGKAKKP</sequence>
<evidence type="ECO:0000313" key="1">
    <source>
        <dbReference type="Ensembl" id="ENSSFOP00015018648.2"/>
    </source>
</evidence>
<dbReference type="Proteomes" id="UP000694397">
    <property type="component" value="Chromosome 12"/>
</dbReference>
<organism evidence="1 2">
    <name type="scientific">Scleropages formosus</name>
    <name type="common">Asian bonytongue</name>
    <name type="synonym">Osteoglossum formosum</name>
    <dbReference type="NCBI Taxonomy" id="113540"/>
    <lineage>
        <taxon>Eukaryota</taxon>
        <taxon>Metazoa</taxon>
        <taxon>Chordata</taxon>
        <taxon>Craniata</taxon>
        <taxon>Vertebrata</taxon>
        <taxon>Euteleostomi</taxon>
        <taxon>Actinopterygii</taxon>
        <taxon>Neopterygii</taxon>
        <taxon>Teleostei</taxon>
        <taxon>Osteoglossocephala</taxon>
        <taxon>Osteoglossomorpha</taxon>
        <taxon>Osteoglossiformes</taxon>
        <taxon>Osteoglossidae</taxon>
        <taxon>Scleropages</taxon>
    </lineage>
</organism>
<keyword evidence="2" id="KW-1185">Reference proteome</keyword>
<dbReference type="Ensembl" id="ENSSFOT00015018860.2">
    <property type="protein sequence ID" value="ENSSFOP00015018648.2"/>
    <property type="gene ID" value="ENSSFOG00015011977.2"/>
</dbReference>
<dbReference type="AlphaFoldDB" id="A0A8C9RQY5"/>